<name>A0ABU0SD91_9HYPH</name>
<feature type="compositionally biased region" description="Basic and acidic residues" evidence="1">
    <location>
        <begin position="100"/>
        <end position="110"/>
    </location>
</feature>
<evidence type="ECO:0008006" key="4">
    <source>
        <dbReference type="Google" id="ProtNLM"/>
    </source>
</evidence>
<dbReference type="EMBL" id="JAUSZT010000003">
    <property type="protein sequence ID" value="MDQ0998727.1"/>
    <property type="molecule type" value="Genomic_DNA"/>
</dbReference>
<dbReference type="PROSITE" id="PS51257">
    <property type="entry name" value="PROKAR_LIPOPROTEIN"/>
    <property type="match status" value="1"/>
</dbReference>
<reference evidence="2 3" key="1">
    <citation type="submission" date="2023-07" db="EMBL/GenBank/DDBJ databases">
        <title>Comparative genomics of wheat-associated soil bacteria to identify genetic determinants of phenazine resistance.</title>
        <authorList>
            <person name="Mouncey N."/>
        </authorList>
    </citation>
    <scope>NUCLEOTIDE SEQUENCE [LARGE SCALE GENOMIC DNA]</scope>
    <source>
        <strain evidence="2 3">W4I11</strain>
    </source>
</reference>
<gene>
    <name evidence="2" type="ORF">QFZ34_003909</name>
</gene>
<accession>A0ABU0SD91</accession>
<protein>
    <recommendedName>
        <fullName evidence="4">Lipoprotein</fullName>
    </recommendedName>
</protein>
<dbReference type="Proteomes" id="UP001237780">
    <property type="component" value="Unassembled WGS sequence"/>
</dbReference>
<evidence type="ECO:0000313" key="3">
    <source>
        <dbReference type="Proteomes" id="UP001237780"/>
    </source>
</evidence>
<feature type="region of interest" description="Disordered" evidence="1">
    <location>
        <begin position="86"/>
        <end position="110"/>
    </location>
</feature>
<sequence>MRTRLFPVIMFTALLAGCGNIQGQLDNEKISSLRYDTVQCPALIAQRSQAMAEVSRLTNGQGYQDPDVIVGLGPVLPDYRTENQKKAGALQGQIESMSRSIDRRKCGAPA</sequence>
<dbReference type="RefSeq" id="WP_162802409.1">
    <property type="nucleotide sequence ID" value="NZ_JAUSZT010000003.1"/>
</dbReference>
<proteinExistence type="predicted"/>
<comment type="caution">
    <text evidence="2">The sequence shown here is derived from an EMBL/GenBank/DDBJ whole genome shotgun (WGS) entry which is preliminary data.</text>
</comment>
<evidence type="ECO:0000313" key="2">
    <source>
        <dbReference type="EMBL" id="MDQ0998727.1"/>
    </source>
</evidence>
<keyword evidence="3" id="KW-1185">Reference proteome</keyword>
<organism evidence="2 3">
    <name type="scientific">Phyllobacterium ifriqiyense</name>
    <dbReference type="NCBI Taxonomy" id="314238"/>
    <lineage>
        <taxon>Bacteria</taxon>
        <taxon>Pseudomonadati</taxon>
        <taxon>Pseudomonadota</taxon>
        <taxon>Alphaproteobacteria</taxon>
        <taxon>Hyphomicrobiales</taxon>
        <taxon>Phyllobacteriaceae</taxon>
        <taxon>Phyllobacterium</taxon>
    </lineage>
</organism>
<evidence type="ECO:0000256" key="1">
    <source>
        <dbReference type="SAM" id="MobiDB-lite"/>
    </source>
</evidence>